<dbReference type="Gene3D" id="3.40.50.1820">
    <property type="entry name" value="alpha/beta hydrolase"/>
    <property type="match status" value="1"/>
</dbReference>
<protein>
    <recommendedName>
        <fullName evidence="5">Polyhydroxyalkanoate depolymerase</fullName>
    </recommendedName>
</protein>
<keyword evidence="2" id="KW-0378">Hydrolase</keyword>
<proteinExistence type="predicted"/>
<dbReference type="RefSeq" id="WP_088256365.1">
    <property type="nucleotide sequence ID" value="NZ_NIDE01000008.1"/>
</dbReference>
<dbReference type="OrthoDB" id="9764953at2"/>
<evidence type="ECO:0000256" key="2">
    <source>
        <dbReference type="ARBA" id="ARBA00022801"/>
    </source>
</evidence>
<dbReference type="InterPro" id="IPR050955">
    <property type="entry name" value="Plant_Biomass_Hydrol_Est"/>
</dbReference>
<comment type="caution">
    <text evidence="3">The sequence shown here is derived from an EMBL/GenBank/DDBJ whole genome shotgun (WGS) entry which is preliminary data.</text>
</comment>
<dbReference type="GO" id="GO:0016787">
    <property type="term" value="F:hydrolase activity"/>
    <property type="evidence" value="ECO:0007669"/>
    <property type="project" value="UniProtKB-KW"/>
</dbReference>
<sequence length="370" mass="40783">MLLTKADAATARELIWKAHAEAVRRDRAGELKDRKLADGKLSMPFAFKTFGEKPKTGRSLWISLHGGGGAPARVNDQQWENQKKLYTVPEGLYLAPRAPTNTWDLWHTAHIDRLFGRLIEDLIVLEDVDPDRVYVLGYSAGGDGVYQIAPRMADRWAGAAMMAGHPNGVSPLSLRNVPFALQVGGNDAAYDRNKVAAEYGKKLDELQKDDPKGYTHFVKVHEGKGHWMDLEDKAALPWMAKFTRDPIPARVVWKQTGTPHERSYWLAVPPGTAKLDTLVVAEKNGQSVDVSKAEGVSTLLVRFDARTADLDKPVTITRAGKSLYTGVPPRTAGTLIRTLVGYGDPKLMFDAEVKVDLPSEIVLPAQSSRP</sequence>
<keyword evidence="1" id="KW-0732">Signal</keyword>
<dbReference type="SUPFAM" id="SSF53474">
    <property type="entry name" value="alpha/beta-Hydrolases"/>
    <property type="match status" value="1"/>
</dbReference>
<evidence type="ECO:0008006" key="5">
    <source>
        <dbReference type="Google" id="ProtNLM"/>
    </source>
</evidence>
<evidence type="ECO:0000256" key="1">
    <source>
        <dbReference type="ARBA" id="ARBA00022729"/>
    </source>
</evidence>
<dbReference type="PANTHER" id="PTHR43037">
    <property type="entry name" value="UNNAMED PRODUCT-RELATED"/>
    <property type="match status" value="1"/>
</dbReference>
<dbReference type="AlphaFoldDB" id="A0A225DPE2"/>
<organism evidence="3 4">
    <name type="scientific">Fimbriiglobus ruber</name>
    <dbReference type="NCBI Taxonomy" id="1908690"/>
    <lineage>
        <taxon>Bacteria</taxon>
        <taxon>Pseudomonadati</taxon>
        <taxon>Planctomycetota</taxon>
        <taxon>Planctomycetia</taxon>
        <taxon>Gemmatales</taxon>
        <taxon>Gemmataceae</taxon>
        <taxon>Fimbriiglobus</taxon>
    </lineage>
</organism>
<dbReference type="EMBL" id="NIDE01000008">
    <property type="protein sequence ID" value="OWK40458.1"/>
    <property type="molecule type" value="Genomic_DNA"/>
</dbReference>
<dbReference type="InterPro" id="IPR029058">
    <property type="entry name" value="AB_hydrolase_fold"/>
</dbReference>
<dbReference type="Proteomes" id="UP000214646">
    <property type="component" value="Unassembled WGS sequence"/>
</dbReference>
<dbReference type="PANTHER" id="PTHR43037:SF5">
    <property type="entry name" value="FERULOYL ESTERASE"/>
    <property type="match status" value="1"/>
</dbReference>
<name>A0A225DPE2_9BACT</name>
<evidence type="ECO:0000313" key="3">
    <source>
        <dbReference type="EMBL" id="OWK40458.1"/>
    </source>
</evidence>
<accession>A0A225DPE2</accession>
<gene>
    <name evidence="3" type="ORF">FRUB_05377</name>
</gene>
<reference evidence="4" key="1">
    <citation type="submission" date="2017-06" db="EMBL/GenBank/DDBJ databases">
        <title>Genome analysis of Fimbriiglobus ruber SP5, the first member of the order Planctomycetales with confirmed chitinolytic capability.</title>
        <authorList>
            <person name="Ravin N.V."/>
            <person name="Rakitin A.L."/>
            <person name="Ivanova A.A."/>
            <person name="Beletsky A.V."/>
            <person name="Kulichevskaya I.S."/>
            <person name="Mardanov A.V."/>
            <person name="Dedysh S.N."/>
        </authorList>
    </citation>
    <scope>NUCLEOTIDE SEQUENCE [LARGE SCALE GENOMIC DNA]</scope>
    <source>
        <strain evidence="4">SP5</strain>
    </source>
</reference>
<evidence type="ECO:0000313" key="4">
    <source>
        <dbReference type="Proteomes" id="UP000214646"/>
    </source>
</evidence>
<keyword evidence="4" id="KW-1185">Reference proteome</keyword>